<proteinExistence type="predicted"/>
<organism evidence="1 2">
    <name type="scientific">Candidatus Zambryskibacteria bacterium RIFCSPHIGHO2_02_38_10.5</name>
    <dbReference type="NCBI Taxonomy" id="1802742"/>
    <lineage>
        <taxon>Bacteria</taxon>
        <taxon>Candidatus Zambryskiibacteriota</taxon>
    </lineage>
</organism>
<evidence type="ECO:0000313" key="1">
    <source>
        <dbReference type="EMBL" id="OHA92942.1"/>
    </source>
</evidence>
<dbReference type="Proteomes" id="UP000179264">
    <property type="component" value="Unassembled WGS sequence"/>
</dbReference>
<evidence type="ECO:0000313" key="2">
    <source>
        <dbReference type="Proteomes" id="UP000179264"/>
    </source>
</evidence>
<comment type="caution">
    <text evidence="1">The sequence shown here is derived from an EMBL/GenBank/DDBJ whole genome shotgun (WGS) entry which is preliminary data.</text>
</comment>
<dbReference type="EMBL" id="MHVL01000031">
    <property type="protein sequence ID" value="OHA92942.1"/>
    <property type="molecule type" value="Genomic_DNA"/>
</dbReference>
<name>A0A1G2T6Z1_9BACT</name>
<protein>
    <submittedName>
        <fullName evidence="1">Uncharacterized protein</fullName>
    </submittedName>
</protein>
<accession>A0A1G2T6Z1</accession>
<gene>
    <name evidence="1" type="ORF">A2W58_03655</name>
</gene>
<sequence>MKSLEIPTQNNEDIEEFNPYLEKLWGDYGFEGNPPKADSLAESRLKDTCERYTKYAMGLDVRFTTQKEAIRHHQRQRQLHNEIAVMVVGQQRSGMEEELAQKISSFATEYVQGIRPFYPYL</sequence>
<dbReference type="AlphaFoldDB" id="A0A1G2T6Z1"/>
<reference evidence="1 2" key="1">
    <citation type="journal article" date="2016" name="Nat. Commun.">
        <title>Thousands of microbial genomes shed light on interconnected biogeochemical processes in an aquifer system.</title>
        <authorList>
            <person name="Anantharaman K."/>
            <person name="Brown C.T."/>
            <person name="Hug L.A."/>
            <person name="Sharon I."/>
            <person name="Castelle C.J."/>
            <person name="Probst A.J."/>
            <person name="Thomas B.C."/>
            <person name="Singh A."/>
            <person name="Wilkins M.J."/>
            <person name="Karaoz U."/>
            <person name="Brodie E.L."/>
            <person name="Williams K.H."/>
            <person name="Hubbard S.S."/>
            <person name="Banfield J.F."/>
        </authorList>
    </citation>
    <scope>NUCLEOTIDE SEQUENCE [LARGE SCALE GENOMIC DNA]</scope>
</reference>